<dbReference type="AlphaFoldDB" id="A0A0E9Q234"/>
<reference evidence="1" key="2">
    <citation type="journal article" date="2015" name="Fish Shellfish Immunol.">
        <title>Early steps in the European eel (Anguilla anguilla)-Vibrio vulnificus interaction in the gills: Role of the RtxA13 toxin.</title>
        <authorList>
            <person name="Callol A."/>
            <person name="Pajuelo D."/>
            <person name="Ebbesson L."/>
            <person name="Teles M."/>
            <person name="MacKenzie S."/>
            <person name="Amaro C."/>
        </authorList>
    </citation>
    <scope>NUCLEOTIDE SEQUENCE</scope>
</reference>
<proteinExistence type="predicted"/>
<accession>A0A0E9Q234</accession>
<sequence length="47" mass="5726">MYYFNTKTKNLNFEECQITYFQLKETKELLDRHKDINTLQTIPIRAA</sequence>
<name>A0A0E9Q234_ANGAN</name>
<evidence type="ECO:0000313" key="1">
    <source>
        <dbReference type="EMBL" id="JAH10188.1"/>
    </source>
</evidence>
<reference evidence="1" key="1">
    <citation type="submission" date="2014-11" db="EMBL/GenBank/DDBJ databases">
        <authorList>
            <person name="Amaro Gonzalez C."/>
        </authorList>
    </citation>
    <scope>NUCLEOTIDE SEQUENCE</scope>
</reference>
<dbReference type="EMBL" id="GBXM01098389">
    <property type="protein sequence ID" value="JAH10188.1"/>
    <property type="molecule type" value="Transcribed_RNA"/>
</dbReference>
<organism evidence="1">
    <name type="scientific">Anguilla anguilla</name>
    <name type="common">European freshwater eel</name>
    <name type="synonym">Muraena anguilla</name>
    <dbReference type="NCBI Taxonomy" id="7936"/>
    <lineage>
        <taxon>Eukaryota</taxon>
        <taxon>Metazoa</taxon>
        <taxon>Chordata</taxon>
        <taxon>Craniata</taxon>
        <taxon>Vertebrata</taxon>
        <taxon>Euteleostomi</taxon>
        <taxon>Actinopterygii</taxon>
        <taxon>Neopterygii</taxon>
        <taxon>Teleostei</taxon>
        <taxon>Anguilliformes</taxon>
        <taxon>Anguillidae</taxon>
        <taxon>Anguilla</taxon>
    </lineage>
</organism>
<protein>
    <submittedName>
        <fullName evidence="1">Uncharacterized protein</fullName>
    </submittedName>
</protein>